<feature type="region of interest" description="Disordered" evidence="1">
    <location>
        <begin position="286"/>
        <end position="323"/>
    </location>
</feature>
<organism evidence="2 3">
    <name type="scientific">Georgenia subflava</name>
    <dbReference type="NCBI Taxonomy" id="1622177"/>
    <lineage>
        <taxon>Bacteria</taxon>
        <taxon>Bacillati</taxon>
        <taxon>Actinomycetota</taxon>
        <taxon>Actinomycetes</taxon>
        <taxon>Micrococcales</taxon>
        <taxon>Bogoriellaceae</taxon>
        <taxon>Georgenia</taxon>
    </lineage>
</organism>
<gene>
    <name evidence="2" type="ORF">GB881_09680</name>
</gene>
<keyword evidence="3" id="KW-1185">Reference proteome</keyword>
<comment type="caution">
    <text evidence="2">The sequence shown here is derived from an EMBL/GenBank/DDBJ whole genome shotgun (WGS) entry which is preliminary data.</text>
</comment>
<dbReference type="AlphaFoldDB" id="A0A6N7EME8"/>
<dbReference type="OrthoDB" id="266253at2"/>
<dbReference type="InterPro" id="IPR011749">
    <property type="entry name" value="CHP02243"/>
</dbReference>
<evidence type="ECO:0000313" key="2">
    <source>
        <dbReference type="EMBL" id="MPV37316.1"/>
    </source>
</evidence>
<feature type="compositionally biased region" description="Low complexity" evidence="1">
    <location>
        <begin position="9"/>
        <end position="19"/>
    </location>
</feature>
<name>A0A6N7EME8_9MICO</name>
<reference evidence="2 3" key="1">
    <citation type="submission" date="2019-10" db="EMBL/GenBank/DDBJ databases">
        <title>Georgenia wutianyii sp. nov. and Georgenia yuyongxinii sp. nov. isolated from plateau pika (Ochotona curzoniae) in the Qinghai-Tibet plateau of China.</title>
        <authorList>
            <person name="Tian Z."/>
        </authorList>
    </citation>
    <scope>NUCLEOTIDE SEQUENCE [LARGE SCALE GENOMIC DNA]</scope>
    <source>
        <strain evidence="2 3">JCM 19765</strain>
    </source>
</reference>
<evidence type="ECO:0000256" key="1">
    <source>
        <dbReference type="SAM" id="MobiDB-lite"/>
    </source>
</evidence>
<dbReference type="NCBIfam" id="TIGR02243">
    <property type="entry name" value="putative baseplate assembly protein"/>
    <property type="match status" value="1"/>
</dbReference>
<dbReference type="Proteomes" id="UP000437709">
    <property type="component" value="Unassembled WGS sequence"/>
</dbReference>
<proteinExistence type="predicted"/>
<feature type="compositionally biased region" description="Basic and acidic residues" evidence="1">
    <location>
        <begin position="308"/>
        <end position="317"/>
    </location>
</feature>
<dbReference type="RefSeq" id="WP_152196115.1">
    <property type="nucleotide sequence ID" value="NZ_VUKD01000004.1"/>
</dbReference>
<evidence type="ECO:0000313" key="3">
    <source>
        <dbReference type="Proteomes" id="UP000437709"/>
    </source>
</evidence>
<accession>A0A6N7EME8</accession>
<feature type="region of interest" description="Disordered" evidence="1">
    <location>
        <begin position="1"/>
        <end position="21"/>
    </location>
</feature>
<dbReference type="EMBL" id="WHPC01000032">
    <property type="protein sequence ID" value="MPV37316.1"/>
    <property type="molecule type" value="Genomic_DNA"/>
</dbReference>
<protein>
    <submittedName>
        <fullName evidence="2">Putative baseplate assembly protein</fullName>
    </submittedName>
</protein>
<sequence length="849" mass="89070">MNDCGCEVPDAGPANPPGADRLRRRVTAHSTSLARMRGDLAAGAPGRPEKLRTLARHPADDPAIALLDTWALVADVVTFYSERIAQEGFLRTATERRSVRELARTLGHELRPGVAAEVDLVLEAQTAPGAPAVVTVPRATPVRSVPGAGELPQIFETGTDLEARGVWNHLPVRASAPQELALGTAEIWLRTPTTPVRPGDTVLVVGDERVAYAALAPADRPPFADWAETWAARRVVAVTAEPDGRTGWVRLDLDRPLGHTPDRPLVPQKHPRVHLLTERTRVFGHQAPDPSLLVTEDGGPPGASPVPDLREDPREDPAPPTRKRWVWDGIDAFDPADVVELDGDHPGVVVGSWLVLEEPDHAAAVQIVAATPDGAARWGLAGPVTRVQVDLAEQLGALTPRRVKVHGTSVALPAEEVPLTGPVTGTPVLQVPATDPPLPPGRAVLVEGTDAADGQRRTELAAVVSCAAGPGAEWMTLTLDHPLVHGYAPASLVVHGNVVTATHGESVAQVLGSGDGRTDFAEVRPRRGPLTHVRSTTPGGTRAELTVRVDGVAWQQVPGLDAAGPQDRVYVLRHEEDAPPRVVFGDGSHGARPAAGEENITAAYRVGIGAEGAVGADQVSQLVRRPLGLHAVTNPAPAHGWAPAETLEDARRGAPLLVRTLDRVVSAADLTDFAHGYAGVGPARTDTVWDGRRTRLVLTVRGVDATDPGPALLTDLAAAVEQVRDPGTPVHVLVGDVLDLGVSVLVEHDPAYERADVEAAVRSALAHALGPPARAFARPVTAAEALVVVRGVAGVLACTMPVLTDLGGTDPSPVVLRARPGRYDPAVPGPLPAELPALATDVVVIGVMT</sequence>